<keyword evidence="1" id="KW-1133">Transmembrane helix</keyword>
<organism evidence="2">
    <name type="scientific">Chitinibacter mangrovi</name>
    <dbReference type="NCBI Taxonomy" id="3153927"/>
    <lineage>
        <taxon>Bacteria</taxon>
        <taxon>Pseudomonadati</taxon>
        <taxon>Pseudomonadota</taxon>
        <taxon>Betaproteobacteria</taxon>
        <taxon>Neisseriales</taxon>
        <taxon>Chitinibacteraceae</taxon>
        <taxon>Chitinibacter</taxon>
    </lineage>
</organism>
<name>A0AAU7F9F0_9NEIS</name>
<feature type="transmembrane region" description="Helical" evidence="1">
    <location>
        <begin position="90"/>
        <end position="109"/>
    </location>
</feature>
<dbReference type="AlphaFoldDB" id="A0AAU7F9F0"/>
<dbReference type="KEGG" id="cmav:ABHF33_16060"/>
<evidence type="ECO:0000313" key="2">
    <source>
        <dbReference type="EMBL" id="XBM00547.1"/>
    </source>
</evidence>
<accession>A0AAU7F9F0</accession>
<keyword evidence="1" id="KW-0812">Transmembrane</keyword>
<gene>
    <name evidence="2" type="ORF">ABHF33_16060</name>
</gene>
<keyword evidence="1" id="KW-0472">Membrane</keyword>
<feature type="transmembrane region" description="Helical" evidence="1">
    <location>
        <begin position="7"/>
        <end position="31"/>
    </location>
</feature>
<proteinExistence type="predicted"/>
<sequence>MEFFYSYVFPTLILGSFIGSLLYLICARLVYDYLKDHYHDALPAKNEIAFGDADDGMGVYIAAVWYASRTGGYKRIQSNTWLYFYQATRVLGALTGLCLLLLAGSFFLWQELKALLMA</sequence>
<reference evidence="2" key="1">
    <citation type="submission" date="2024-05" db="EMBL/GenBank/DDBJ databases">
        <authorList>
            <person name="Yang L."/>
            <person name="Pan L."/>
        </authorList>
    </citation>
    <scope>NUCLEOTIDE SEQUENCE</scope>
    <source>
        <strain evidence="2">FCG-7</strain>
    </source>
</reference>
<dbReference type="RefSeq" id="WP_348944894.1">
    <property type="nucleotide sequence ID" value="NZ_CP157355.1"/>
</dbReference>
<evidence type="ECO:0000256" key="1">
    <source>
        <dbReference type="SAM" id="Phobius"/>
    </source>
</evidence>
<protein>
    <recommendedName>
        <fullName evidence="3">MAPEG family protein</fullName>
    </recommendedName>
</protein>
<dbReference type="EMBL" id="CP157355">
    <property type="protein sequence ID" value="XBM00547.1"/>
    <property type="molecule type" value="Genomic_DNA"/>
</dbReference>
<evidence type="ECO:0008006" key="3">
    <source>
        <dbReference type="Google" id="ProtNLM"/>
    </source>
</evidence>